<accession>A0A1Q2HQ00</accession>
<name>A0A1Q2HQ00_9BACT</name>
<dbReference type="RefSeq" id="WP_077539962.1">
    <property type="nucleotide sequence ID" value="NZ_CP019633.1"/>
</dbReference>
<proteinExistence type="predicted"/>
<gene>
    <name evidence="2" type="ORF">L21SP3_01168</name>
</gene>
<keyword evidence="1" id="KW-0732">Signal</keyword>
<dbReference type="STRING" id="1940790.L21SP3_01168"/>
<dbReference type="KEGG" id="pbu:L21SP3_01168"/>
<dbReference type="AlphaFoldDB" id="A0A1Q2HQ00"/>
<protein>
    <submittedName>
        <fullName evidence="2">Uncharacterized protein</fullName>
    </submittedName>
</protein>
<feature type="chain" id="PRO_5010371813" evidence="1">
    <location>
        <begin position="22"/>
        <end position="301"/>
    </location>
</feature>
<dbReference type="Proteomes" id="UP000188273">
    <property type="component" value="Chromosome"/>
</dbReference>
<evidence type="ECO:0000256" key="1">
    <source>
        <dbReference type="SAM" id="SignalP"/>
    </source>
</evidence>
<evidence type="ECO:0000313" key="3">
    <source>
        <dbReference type="Proteomes" id="UP000188273"/>
    </source>
</evidence>
<dbReference type="OrthoDB" id="280708at2"/>
<sequence precursor="true">MKITKLVSILAVVVLASLAGAAEDFEFNVSSTFMSKYLWHGFDMYDDRPAVKTTLNVAHQESGAYAEVSYVMPTGSASAYEDQFQGLANTNTGYPVGQSDQWDYSFGMKHSMMQGDAMQMDADLSYTYYNFGDVSRYETLNTMAGPINQRTLDWSGEDRDMQELALGIEFPNMISEYVVPHYRLSYIFEAGGYGGGPNSDLDQEVPFGQGVNYLEHTIGIKTTMDIDMMPLHGCVDAIYEDGRNDAADEGFKRILTGLGTQMVVGPGMVKPAVYYQFALDDEMGNMVDDDWFAAITYSIDF</sequence>
<organism evidence="2 3">
    <name type="scientific">Sedimentisphaera cyanobacteriorum</name>
    <dbReference type="NCBI Taxonomy" id="1940790"/>
    <lineage>
        <taxon>Bacteria</taxon>
        <taxon>Pseudomonadati</taxon>
        <taxon>Planctomycetota</taxon>
        <taxon>Phycisphaerae</taxon>
        <taxon>Sedimentisphaerales</taxon>
        <taxon>Sedimentisphaeraceae</taxon>
        <taxon>Sedimentisphaera</taxon>
    </lineage>
</organism>
<reference evidence="3" key="1">
    <citation type="submission" date="2017-02" db="EMBL/GenBank/DDBJ databases">
        <title>Comparative genomics and description of representatives of a novel lineage of planctomycetes thriving in anoxic sediments.</title>
        <authorList>
            <person name="Spring S."/>
            <person name="Bunk B."/>
            <person name="Sproer C."/>
            <person name="Klenk H.-P."/>
        </authorList>
    </citation>
    <scope>NUCLEOTIDE SEQUENCE [LARGE SCALE GENOMIC DNA]</scope>
    <source>
        <strain evidence="3">L21-RPul-D3</strain>
    </source>
</reference>
<keyword evidence="3" id="KW-1185">Reference proteome</keyword>
<evidence type="ECO:0000313" key="2">
    <source>
        <dbReference type="EMBL" id="AQQ09364.1"/>
    </source>
</evidence>
<feature type="signal peptide" evidence="1">
    <location>
        <begin position="1"/>
        <end position="21"/>
    </location>
</feature>
<dbReference type="EMBL" id="CP019633">
    <property type="protein sequence ID" value="AQQ09364.1"/>
    <property type="molecule type" value="Genomic_DNA"/>
</dbReference>